<organism evidence="2">
    <name type="scientific">Bionectria ochroleuca</name>
    <name type="common">Gliocladium roseum</name>
    <dbReference type="NCBI Taxonomy" id="29856"/>
    <lineage>
        <taxon>Eukaryota</taxon>
        <taxon>Fungi</taxon>
        <taxon>Dikarya</taxon>
        <taxon>Ascomycota</taxon>
        <taxon>Pezizomycotina</taxon>
        <taxon>Sordariomycetes</taxon>
        <taxon>Hypocreomycetidae</taxon>
        <taxon>Hypocreales</taxon>
        <taxon>Bionectriaceae</taxon>
        <taxon>Clonostachys</taxon>
    </lineage>
</organism>
<dbReference type="EMBL" id="JADCTT010000011">
    <property type="protein sequence ID" value="KAF9746794.1"/>
    <property type="molecule type" value="Genomic_DNA"/>
</dbReference>
<feature type="transmembrane region" description="Helical" evidence="1">
    <location>
        <begin position="84"/>
        <end position="106"/>
    </location>
</feature>
<keyword evidence="1" id="KW-0472">Membrane</keyword>
<feature type="transmembrane region" description="Helical" evidence="1">
    <location>
        <begin position="127"/>
        <end position="146"/>
    </location>
</feature>
<keyword evidence="1" id="KW-0812">Transmembrane</keyword>
<feature type="transmembrane region" description="Helical" evidence="1">
    <location>
        <begin position="246"/>
        <end position="267"/>
    </location>
</feature>
<dbReference type="AlphaFoldDB" id="A0A0B7KIG8"/>
<evidence type="ECO:0000313" key="2">
    <source>
        <dbReference type="EMBL" id="CEO54670.1"/>
    </source>
</evidence>
<name>A0A0B7KIG8_BIOOC</name>
<dbReference type="EMBL" id="CDPU01000044">
    <property type="protein sequence ID" value="CEO54670.1"/>
    <property type="molecule type" value="Genomic_DNA"/>
</dbReference>
<sequence>MATTIWTISVVGLAFIAISLLCTFIMTVAGFITLHRRGDYARSYVSWIKASMAIGTIWMALWIGAMLSPDTYFSRRNIYDSPRFHLYAVYQLFYLVTLAVVMATQIEVARGFKDESSGWVKGKTSKILLGVYVVLSVIRFILYEISGVTTVWVTVASYAIDLVQFILLWVGSIVSLVYLVKGKGYFNPNIQNSHRVYRSLLAIFILTLLRQTFEGLYAIAYFVSLFISIYDSYANVWTTILHIPRIIFTAWTVTATFGVFFSLASLFKRGPSRVKYDGESA</sequence>
<feature type="transmembrane region" description="Helical" evidence="1">
    <location>
        <begin position="200"/>
        <end position="226"/>
    </location>
</feature>
<feature type="transmembrane region" description="Helical" evidence="1">
    <location>
        <begin position="158"/>
        <end position="180"/>
    </location>
</feature>
<feature type="transmembrane region" description="Helical" evidence="1">
    <location>
        <begin position="6"/>
        <end position="32"/>
    </location>
</feature>
<protein>
    <submittedName>
        <fullName evidence="2">Uncharacterized protein</fullName>
    </submittedName>
</protein>
<evidence type="ECO:0000313" key="3">
    <source>
        <dbReference type="EMBL" id="KAF9746794.1"/>
    </source>
</evidence>
<gene>
    <name evidence="2" type="ORF">BN869_000010728_1</name>
    <name evidence="3" type="ORF">IM811_003699</name>
</gene>
<evidence type="ECO:0000256" key="1">
    <source>
        <dbReference type="SAM" id="Phobius"/>
    </source>
</evidence>
<feature type="transmembrane region" description="Helical" evidence="1">
    <location>
        <begin position="44"/>
        <end position="64"/>
    </location>
</feature>
<proteinExistence type="predicted"/>
<accession>A0A0B7KIG8</accession>
<keyword evidence="1" id="KW-1133">Transmembrane helix</keyword>
<reference evidence="2" key="1">
    <citation type="submission" date="2015-01" db="EMBL/GenBank/DDBJ databases">
        <authorList>
            <person name="Durling Mikael"/>
        </authorList>
    </citation>
    <scope>NUCLEOTIDE SEQUENCE</scope>
</reference>
<reference evidence="3" key="2">
    <citation type="submission" date="2020-10" db="EMBL/GenBank/DDBJ databases">
        <title>High-Quality Genome Resource of Clonostachys rosea strain S41 by Oxford Nanopore Long-Read Sequencing.</title>
        <authorList>
            <person name="Wang H."/>
        </authorList>
    </citation>
    <scope>NUCLEOTIDE SEQUENCE</scope>
    <source>
        <strain evidence="3">S41</strain>
    </source>
</reference>
<dbReference type="Proteomes" id="UP000616885">
    <property type="component" value="Unassembled WGS sequence"/>
</dbReference>